<dbReference type="HOGENOM" id="CLU_106851_0_0_1"/>
<dbReference type="AlphaFoldDB" id="W3XLZ2"/>
<dbReference type="eggNOG" id="ENOG502SXCJ">
    <property type="taxonomic scope" value="Eukaryota"/>
</dbReference>
<evidence type="ECO:0000313" key="1">
    <source>
        <dbReference type="EMBL" id="ETS86266.1"/>
    </source>
</evidence>
<reference evidence="2" key="1">
    <citation type="journal article" date="2015" name="BMC Genomics">
        <title>Genomic and transcriptomic analysis of the endophytic fungus Pestalotiopsis fici reveals its lifestyle and high potential for synthesis of natural products.</title>
        <authorList>
            <person name="Wang X."/>
            <person name="Zhang X."/>
            <person name="Liu L."/>
            <person name="Xiang M."/>
            <person name="Wang W."/>
            <person name="Sun X."/>
            <person name="Che Y."/>
            <person name="Guo L."/>
            <person name="Liu G."/>
            <person name="Guo L."/>
            <person name="Wang C."/>
            <person name="Yin W.B."/>
            <person name="Stadler M."/>
            <person name="Zhang X."/>
            <person name="Liu X."/>
        </authorList>
    </citation>
    <scope>NUCLEOTIDE SEQUENCE [LARGE SCALE GENOMIC DNA]</scope>
    <source>
        <strain evidence="2">W106-1 / CGMCC3.15140</strain>
    </source>
</reference>
<dbReference type="OrthoDB" id="3476937at2759"/>
<sequence length="203" mass="22394">MQTLPDSDVSTHTHVHTFIASVVIGSPSTARIHHHDLAESINVDDGARLLRLVEGVEEVGRLDLPATGGEEAHDMISQLASNMNNGVKTAADIRVAVLNMPGTRTFPNACTVEVFTIPVFGASPDALLEDRLTPIWKWSKSNSVYFPKSGFWEADLKAALDDGEWNAGRDLRLLLRGATEYEVKMIRESETRFKIMPRANDAR</sequence>
<name>W3XLZ2_PESFW</name>
<accession>W3XLZ2</accession>
<dbReference type="EMBL" id="KI912109">
    <property type="protein sequence ID" value="ETS86266.1"/>
    <property type="molecule type" value="Genomic_DNA"/>
</dbReference>
<dbReference type="KEGG" id="pfy:PFICI_00094"/>
<dbReference type="RefSeq" id="XP_007826866.1">
    <property type="nucleotide sequence ID" value="XM_007828675.1"/>
</dbReference>
<protein>
    <submittedName>
        <fullName evidence="1">Uncharacterized protein</fullName>
    </submittedName>
</protein>
<dbReference type="Proteomes" id="UP000030651">
    <property type="component" value="Unassembled WGS sequence"/>
</dbReference>
<dbReference type="InParanoid" id="W3XLZ2"/>
<organism evidence="1 2">
    <name type="scientific">Pestalotiopsis fici (strain W106-1 / CGMCC3.15140)</name>
    <dbReference type="NCBI Taxonomy" id="1229662"/>
    <lineage>
        <taxon>Eukaryota</taxon>
        <taxon>Fungi</taxon>
        <taxon>Dikarya</taxon>
        <taxon>Ascomycota</taxon>
        <taxon>Pezizomycotina</taxon>
        <taxon>Sordariomycetes</taxon>
        <taxon>Xylariomycetidae</taxon>
        <taxon>Amphisphaeriales</taxon>
        <taxon>Sporocadaceae</taxon>
        <taxon>Pestalotiopsis</taxon>
    </lineage>
</organism>
<gene>
    <name evidence="1" type="ORF">PFICI_00094</name>
</gene>
<evidence type="ECO:0000313" key="2">
    <source>
        <dbReference type="Proteomes" id="UP000030651"/>
    </source>
</evidence>
<keyword evidence="2" id="KW-1185">Reference proteome</keyword>
<dbReference type="GeneID" id="19265107"/>
<proteinExistence type="predicted"/>